<comment type="caution">
    <text evidence="1">The sequence shown here is derived from an EMBL/GenBank/DDBJ whole genome shotgun (WGS) entry which is preliminary data.</text>
</comment>
<organism evidence="1 2">
    <name type="scientific">Trypanosoma congolense (strain IL3000)</name>
    <dbReference type="NCBI Taxonomy" id="1068625"/>
    <lineage>
        <taxon>Eukaryota</taxon>
        <taxon>Discoba</taxon>
        <taxon>Euglenozoa</taxon>
        <taxon>Kinetoplastea</taxon>
        <taxon>Metakinetoplastina</taxon>
        <taxon>Trypanosomatida</taxon>
        <taxon>Trypanosomatidae</taxon>
        <taxon>Trypanosoma</taxon>
        <taxon>Nannomonas</taxon>
    </lineage>
</organism>
<dbReference type="AlphaFoldDB" id="F9WGA5"/>
<evidence type="ECO:0000313" key="1">
    <source>
        <dbReference type="EMBL" id="CCD16339.1"/>
    </source>
</evidence>
<protein>
    <submittedName>
        <fullName evidence="1">WGS project CAEQ00000000 data, annotated contig 481</fullName>
    </submittedName>
</protein>
<dbReference type="OMA" id="FRCCTET"/>
<accession>F9WGA5</accession>
<reference evidence="1 2" key="2">
    <citation type="journal article" date="2012" name="Proc. Natl. Acad. Sci. U.S.A.">
        <title>Antigenic diversity is generated by distinct evolutionary mechanisms in African trypanosome species.</title>
        <authorList>
            <person name="Jackson A.P."/>
            <person name="Berry A."/>
            <person name="Aslett M."/>
            <person name="Allison H.C."/>
            <person name="Burton P."/>
            <person name="Vavrova-Anderson J."/>
            <person name="Brown R."/>
            <person name="Browne H."/>
            <person name="Corton N."/>
            <person name="Hauser H."/>
            <person name="Gamble J."/>
            <person name="Gilderthorp R."/>
            <person name="Marcello L."/>
            <person name="McQuillan J."/>
            <person name="Otto T.D."/>
            <person name="Quail M.A."/>
            <person name="Sanders M.J."/>
            <person name="van Tonder A."/>
            <person name="Ginger M.L."/>
            <person name="Field M.C."/>
            <person name="Barry J.D."/>
            <person name="Hertz-Fowler C."/>
            <person name="Berriman M."/>
        </authorList>
    </citation>
    <scope>NUCLEOTIDE SEQUENCE [LARGE SCALE GENOMIC DNA]</scope>
    <source>
        <strain evidence="1 2">IL3000</strain>
    </source>
</reference>
<proteinExistence type="predicted"/>
<dbReference type="Proteomes" id="UP000000702">
    <property type="component" value="Unassembled WGS sequence"/>
</dbReference>
<dbReference type="VEuPathDB" id="TriTrypDB:TcIL3000_0_12780"/>
<evidence type="ECO:0000313" key="2">
    <source>
        <dbReference type="Proteomes" id="UP000000702"/>
    </source>
</evidence>
<keyword evidence="2" id="KW-1185">Reference proteome</keyword>
<reference evidence="2" key="1">
    <citation type="submission" date="2011-07" db="EMBL/GenBank/DDBJ databases">
        <title>Divergent evolution of antigenic variation in African trypanosomes.</title>
        <authorList>
            <person name="Jackson A.P."/>
            <person name="Berry A."/>
            <person name="Allison H.C."/>
            <person name="Burton P."/>
            <person name="Anderson J."/>
            <person name="Aslett M."/>
            <person name="Brown R."/>
            <person name="Corton N."/>
            <person name="Harris D."/>
            <person name="Hauser H."/>
            <person name="Gamble J."/>
            <person name="Gilderthorp R."/>
            <person name="McQuillan J."/>
            <person name="Quail M.A."/>
            <person name="Sanders M."/>
            <person name="Van Tonder A."/>
            <person name="Ginger M.L."/>
            <person name="Donelson J.E."/>
            <person name="Field M.C."/>
            <person name="Barry J.D."/>
            <person name="Berriman M."/>
            <person name="Hertz-Fowler C."/>
        </authorList>
    </citation>
    <scope>NUCLEOTIDE SEQUENCE [LARGE SCALE GENOMIC DNA]</scope>
    <source>
        <strain evidence="2">IL3000</strain>
    </source>
</reference>
<sequence length="245" mass="27635">MGQLDPPWAVPEPRAGLTWTGYRGHGTLRLWQGRRVASREEGTALPPQEVNGGALSLEWVWRRMEDEALHLFDEVWNLMIAAGGIAKRGMELHLRIATGDAHVMEQAVVSLVMLLICQQKDGLHHFLWWRARCRSTAWSEVRNTKTDYGAEVPRGHTSQYLSAVCNESVALFDLMASFFNVDLSRDIRACFRCHTKSGELVELDRLPMGYEGNTEIVHTITRALAGDADVVRTEHAAPNHMRIHT</sequence>
<dbReference type="EMBL" id="CAEQ01002249">
    <property type="protein sequence ID" value="CCD16339.1"/>
    <property type="molecule type" value="Genomic_DNA"/>
</dbReference>
<name>F9WGA5_TRYCI</name>
<gene>
    <name evidence="1" type="ORF">TCIL3000_0_12780</name>
</gene>